<gene>
    <name evidence="1" type="ORF">POM88_006818</name>
</gene>
<name>A0AAD8J723_9APIA</name>
<evidence type="ECO:0000313" key="2">
    <source>
        <dbReference type="Proteomes" id="UP001237642"/>
    </source>
</evidence>
<protein>
    <submittedName>
        <fullName evidence="1">Uncharacterized protein</fullName>
    </submittedName>
</protein>
<dbReference type="EMBL" id="JAUIZM010000002">
    <property type="protein sequence ID" value="KAK1396955.1"/>
    <property type="molecule type" value="Genomic_DNA"/>
</dbReference>
<sequence>MSAQNKENRSHGGKIVHTTGAKPYIIFRKELEGENERQLTLVEFYEATHEKKGDGRGTFWTMESEDMRDLLVKSWEEYRQSLLAEVAEGEAGNEGESPLCPQHLKPQKESARLPDMLLQHAIGDAACIVHALDARDNGSNTSVPRSELDEEIQQLAAITLPKDDVHWAEYIHVASSVVDKMLDKFGKTINEDTNNGNPNLSDDDFRA</sequence>
<reference evidence="1" key="2">
    <citation type="submission" date="2023-05" db="EMBL/GenBank/DDBJ databases">
        <authorList>
            <person name="Schelkunov M.I."/>
        </authorList>
    </citation>
    <scope>NUCLEOTIDE SEQUENCE</scope>
    <source>
        <strain evidence="1">Hsosn_3</strain>
        <tissue evidence="1">Leaf</tissue>
    </source>
</reference>
<evidence type="ECO:0000313" key="1">
    <source>
        <dbReference type="EMBL" id="KAK1396955.1"/>
    </source>
</evidence>
<dbReference type="Proteomes" id="UP001237642">
    <property type="component" value="Unassembled WGS sequence"/>
</dbReference>
<organism evidence="1 2">
    <name type="scientific">Heracleum sosnowskyi</name>
    <dbReference type="NCBI Taxonomy" id="360622"/>
    <lineage>
        <taxon>Eukaryota</taxon>
        <taxon>Viridiplantae</taxon>
        <taxon>Streptophyta</taxon>
        <taxon>Embryophyta</taxon>
        <taxon>Tracheophyta</taxon>
        <taxon>Spermatophyta</taxon>
        <taxon>Magnoliopsida</taxon>
        <taxon>eudicotyledons</taxon>
        <taxon>Gunneridae</taxon>
        <taxon>Pentapetalae</taxon>
        <taxon>asterids</taxon>
        <taxon>campanulids</taxon>
        <taxon>Apiales</taxon>
        <taxon>Apiaceae</taxon>
        <taxon>Apioideae</taxon>
        <taxon>apioid superclade</taxon>
        <taxon>Tordylieae</taxon>
        <taxon>Tordyliinae</taxon>
        <taxon>Heracleum</taxon>
    </lineage>
</organism>
<dbReference type="AlphaFoldDB" id="A0AAD8J723"/>
<comment type="caution">
    <text evidence="1">The sequence shown here is derived from an EMBL/GenBank/DDBJ whole genome shotgun (WGS) entry which is preliminary data.</text>
</comment>
<dbReference type="Pfam" id="PF03004">
    <property type="entry name" value="Transposase_24"/>
    <property type="match status" value="1"/>
</dbReference>
<reference evidence="1" key="1">
    <citation type="submission" date="2023-02" db="EMBL/GenBank/DDBJ databases">
        <title>Genome of toxic invasive species Heracleum sosnowskyi carries increased number of genes despite the absence of recent whole-genome duplications.</title>
        <authorList>
            <person name="Schelkunov M."/>
            <person name="Shtratnikova V."/>
            <person name="Makarenko M."/>
            <person name="Klepikova A."/>
            <person name="Omelchenko D."/>
            <person name="Novikova G."/>
            <person name="Obukhova E."/>
            <person name="Bogdanov V."/>
            <person name="Penin A."/>
            <person name="Logacheva M."/>
        </authorList>
    </citation>
    <scope>NUCLEOTIDE SEQUENCE</scope>
    <source>
        <strain evidence="1">Hsosn_3</strain>
        <tissue evidence="1">Leaf</tissue>
    </source>
</reference>
<proteinExistence type="predicted"/>
<accession>A0AAD8J723</accession>
<dbReference type="InterPro" id="IPR004252">
    <property type="entry name" value="Probable_transposase_24"/>
</dbReference>
<keyword evidence="2" id="KW-1185">Reference proteome</keyword>